<dbReference type="EMBL" id="CP061813">
    <property type="protein sequence ID" value="QOD60664.1"/>
    <property type="molecule type" value="Genomic_DNA"/>
</dbReference>
<feature type="transmembrane region" description="Helical" evidence="1">
    <location>
        <begin position="12"/>
        <end position="34"/>
    </location>
</feature>
<keyword evidence="1" id="KW-1133">Transmembrane helix</keyword>
<evidence type="ECO:0000313" key="3">
    <source>
        <dbReference type="Proteomes" id="UP000516764"/>
    </source>
</evidence>
<dbReference type="KEGG" id="phal:H9I45_15190"/>
<feature type="transmembrane region" description="Helical" evidence="1">
    <location>
        <begin position="40"/>
        <end position="59"/>
    </location>
</feature>
<evidence type="ECO:0000313" key="2">
    <source>
        <dbReference type="EMBL" id="QOD60664.1"/>
    </source>
</evidence>
<accession>A0A7L8AFE4</accession>
<reference evidence="2 3" key="1">
    <citation type="journal article" date="2016" name="Int. J. Syst. Evol. Microbiol.">
        <title>Polaribacter haliotis sp. nov., isolated from the gut of abalone Haliotis discus hannai.</title>
        <authorList>
            <person name="Kim Y.O."/>
            <person name="Park I.S."/>
            <person name="Park S."/>
            <person name="Nam B.H."/>
            <person name="Park J.M."/>
            <person name="Kim D.G."/>
            <person name="Yoon J.H."/>
        </authorList>
    </citation>
    <scope>NUCLEOTIDE SEQUENCE [LARGE SCALE GENOMIC DNA]</scope>
    <source>
        <strain evidence="2 3">KCTC 52418</strain>
    </source>
</reference>
<evidence type="ECO:0000256" key="1">
    <source>
        <dbReference type="SAM" id="Phobius"/>
    </source>
</evidence>
<gene>
    <name evidence="2" type="ORF">H9I45_15190</name>
</gene>
<keyword evidence="1" id="KW-0472">Membrane</keyword>
<dbReference type="RefSeq" id="WP_088354279.1">
    <property type="nucleotide sequence ID" value="NZ_CP061813.1"/>
</dbReference>
<dbReference type="Proteomes" id="UP000516764">
    <property type="component" value="Chromosome"/>
</dbReference>
<name>A0A7L8AFE4_9FLAO</name>
<protein>
    <submittedName>
        <fullName evidence="2">Uncharacterized protein</fullName>
    </submittedName>
</protein>
<organism evidence="2 3">
    <name type="scientific">Polaribacter haliotis</name>
    <dbReference type="NCBI Taxonomy" id="1888915"/>
    <lineage>
        <taxon>Bacteria</taxon>
        <taxon>Pseudomonadati</taxon>
        <taxon>Bacteroidota</taxon>
        <taxon>Flavobacteriia</taxon>
        <taxon>Flavobacteriales</taxon>
        <taxon>Flavobacteriaceae</taxon>
    </lineage>
</organism>
<keyword evidence="1" id="KW-0812">Transmembrane</keyword>
<sequence>MTDFVQYIISNFLKYVLGLSFLDFFVVLIIPFSTKEDINFIRLMIAFFSLIIGVLIMYYKIKDYKINKETKDLIKKHNEEKDVFRYVRDYREKED</sequence>
<proteinExistence type="predicted"/>
<dbReference type="AlphaFoldDB" id="A0A7L8AFE4"/>
<keyword evidence="3" id="KW-1185">Reference proteome</keyword>